<proteinExistence type="inferred from homology"/>
<evidence type="ECO:0000259" key="3">
    <source>
        <dbReference type="Pfam" id="PF01471"/>
    </source>
</evidence>
<evidence type="ECO:0000259" key="4">
    <source>
        <dbReference type="Pfam" id="PF24346"/>
    </source>
</evidence>
<dbReference type="InterPro" id="IPR021884">
    <property type="entry name" value="Ice-bd_prot"/>
</dbReference>
<sequence length="698" mass="71093">MKILSKNSLLIALVGFFVLGLGGANTALAGNPELPVDLGSAGNFRILAKTAVTTTGATSITGDIGLSPAAASFITGFSLVADPTNRFSTSALVTGKIYAADYAVPTPATMTTAVSDMETAYTNAAGRTIPDGTNLGTGVSDKDISGLTFTPGLYKWDNGVIISASGATTTDVTLAGSASDVWIFQIAGNLDVASGGSIPNGAKIILSGGAVASNVFWQVGGLTGATLGTYSTFKGNILSAKQVIMQTGAVLEGRALAQTQVTLDANTVSGPVASGPGTITVVKTVINDNGQLGTIATFPLFINGSSVVSGVTNNFAAGTYTVTETGADYYRGAFSGDCNGSGQVVLAAGENKFCVVTNDDVVPAGQVYVAPVVPPTPPLIDVVKVPSPLALPAGPGAVTYTYTLRNVGTVPATNITMVGDTCSPIVLVSGDTNADAKLDVNETWVYSCSTTLAKTHTNTVTATGWANGVSAVDVASATVIVGTPVIPSIIPPIIHITVVPSPLALRAEGGVVTYTKMVTNPGAVALSNVRITDDKCGTIRYILGDTNKDAKLDTSETWVYMCQANLTRSTTNIAQATGEANGLLARDLAITTVLVAAPSLPNTGYGDTEMGVKGLTRAVAIAAFHRSLGIGSEGKDVEALQTALEAKGLLTMPNGVAKGYFGNLTRKAVTKYQENTGLPMVGVFGPLTRTKIVSELPE</sequence>
<dbReference type="Pfam" id="PF01471">
    <property type="entry name" value="PG_binding_1"/>
    <property type="match status" value="1"/>
</dbReference>
<dbReference type="SUPFAM" id="SSF47090">
    <property type="entry name" value="PGBD-like"/>
    <property type="match status" value="1"/>
</dbReference>
<comment type="caution">
    <text evidence="5">The sequence shown here is derived from an EMBL/GenBank/DDBJ whole genome shotgun (WGS) entry which is preliminary data.</text>
</comment>
<evidence type="ECO:0000256" key="1">
    <source>
        <dbReference type="ARBA" id="ARBA00005445"/>
    </source>
</evidence>
<dbReference type="Proteomes" id="UP000034665">
    <property type="component" value="Unassembled WGS sequence"/>
</dbReference>
<dbReference type="InterPro" id="IPR055354">
    <property type="entry name" value="DUF7507"/>
</dbReference>
<dbReference type="Gene3D" id="1.10.101.10">
    <property type="entry name" value="PGBD-like superfamily/PGBD"/>
    <property type="match status" value="1"/>
</dbReference>
<organism evidence="5 6">
    <name type="scientific">Candidatus Wolfebacteria bacterium GW2011_GWC2_39_22</name>
    <dbReference type="NCBI Taxonomy" id="1619013"/>
    <lineage>
        <taxon>Bacteria</taxon>
        <taxon>Candidatus Wolfeibacteriota</taxon>
    </lineage>
</organism>
<dbReference type="InterPro" id="IPR036365">
    <property type="entry name" value="PGBD-like_sf"/>
</dbReference>
<feature type="domain" description="DUF7507" evidence="4">
    <location>
        <begin position="492"/>
        <end position="580"/>
    </location>
</feature>
<dbReference type="Pfam" id="PF24346">
    <property type="entry name" value="DUF7507"/>
    <property type="match status" value="1"/>
</dbReference>
<evidence type="ECO:0000313" key="5">
    <source>
        <dbReference type="EMBL" id="KKR12200.1"/>
    </source>
</evidence>
<dbReference type="STRING" id="1619013.UT41_C0003G0127"/>
<comment type="similarity">
    <text evidence="1">Belongs to the ice-binding protein family.</text>
</comment>
<dbReference type="InterPro" id="IPR036366">
    <property type="entry name" value="PGBDSf"/>
</dbReference>
<dbReference type="Pfam" id="PF11999">
    <property type="entry name" value="Ice_binding"/>
    <property type="match status" value="1"/>
</dbReference>
<feature type="domain" description="Peptidoglycan binding-like" evidence="3">
    <location>
        <begin position="634"/>
        <end position="691"/>
    </location>
</feature>
<dbReference type="AlphaFoldDB" id="A0A0G0QP78"/>
<dbReference type="InterPro" id="IPR002477">
    <property type="entry name" value="Peptidoglycan-bd-like"/>
</dbReference>
<keyword evidence="2" id="KW-0732">Signal</keyword>
<dbReference type="EMBL" id="LBWR01000003">
    <property type="protein sequence ID" value="KKR12200.1"/>
    <property type="molecule type" value="Genomic_DNA"/>
</dbReference>
<gene>
    <name evidence="5" type="ORF">UT41_C0003G0127</name>
</gene>
<dbReference type="Gene3D" id="2.40.160.150">
    <property type="match status" value="1"/>
</dbReference>
<accession>A0A0G0QP78</accession>
<reference evidence="5 6" key="1">
    <citation type="journal article" date="2015" name="Nature">
        <title>rRNA introns, odd ribosomes, and small enigmatic genomes across a large radiation of phyla.</title>
        <authorList>
            <person name="Brown C.T."/>
            <person name="Hug L.A."/>
            <person name="Thomas B.C."/>
            <person name="Sharon I."/>
            <person name="Castelle C.J."/>
            <person name="Singh A."/>
            <person name="Wilkins M.J."/>
            <person name="Williams K.H."/>
            <person name="Banfield J.F."/>
        </authorList>
    </citation>
    <scope>NUCLEOTIDE SEQUENCE [LARGE SCALE GENOMIC DNA]</scope>
</reference>
<evidence type="ECO:0000313" key="6">
    <source>
        <dbReference type="Proteomes" id="UP000034665"/>
    </source>
</evidence>
<protein>
    <submittedName>
        <fullName evidence="5">Uncharacterized protein</fullName>
    </submittedName>
</protein>
<evidence type="ECO:0000256" key="2">
    <source>
        <dbReference type="ARBA" id="ARBA00022729"/>
    </source>
</evidence>
<name>A0A0G0QP78_9BACT</name>